<dbReference type="AlphaFoldDB" id="A0A5K3FJ39"/>
<protein>
    <submittedName>
        <fullName evidence="1">Coiled-coil domain-containing protein 86</fullName>
    </submittedName>
</protein>
<reference evidence="1" key="1">
    <citation type="submission" date="2019-11" db="UniProtKB">
        <authorList>
            <consortium name="WormBaseParasite"/>
        </authorList>
    </citation>
    <scope>IDENTIFICATION</scope>
</reference>
<dbReference type="Pfam" id="PF08524">
    <property type="entry name" value="rRNA_processing"/>
    <property type="match status" value="1"/>
</dbReference>
<name>A0A5K3FJ39_MESCO</name>
<proteinExistence type="predicted"/>
<evidence type="ECO:0000313" key="1">
    <source>
        <dbReference type="WBParaSite" id="MCU_007768-RA"/>
    </source>
</evidence>
<organism evidence="1">
    <name type="scientific">Mesocestoides corti</name>
    <name type="common">Flatworm</name>
    <dbReference type="NCBI Taxonomy" id="53468"/>
    <lineage>
        <taxon>Eukaryota</taxon>
        <taxon>Metazoa</taxon>
        <taxon>Spiralia</taxon>
        <taxon>Lophotrochozoa</taxon>
        <taxon>Platyhelminthes</taxon>
        <taxon>Cestoda</taxon>
        <taxon>Eucestoda</taxon>
        <taxon>Cyclophyllidea</taxon>
        <taxon>Mesocestoididae</taxon>
        <taxon>Mesocestoides</taxon>
    </lineage>
</organism>
<sequence>MHKDNSKKVQFKQLMQQQRVQEIAKKEKRQMILEKRKAREKKRRERNVAWRKLTKKGQPVMKERIKYMLAELENMRK</sequence>
<accession>A0A5K3FJ39</accession>
<dbReference type="WBParaSite" id="MCU_007768-RA">
    <property type="protein sequence ID" value="MCU_007768-RA"/>
    <property type="gene ID" value="MCU_007768"/>
</dbReference>
<dbReference type="InterPro" id="IPR013730">
    <property type="entry name" value="Fyv7/TAP26"/>
</dbReference>